<proteinExistence type="predicted"/>
<evidence type="ECO:0008006" key="3">
    <source>
        <dbReference type="Google" id="ProtNLM"/>
    </source>
</evidence>
<name>A0AAD7BN92_9AGAR</name>
<protein>
    <recommendedName>
        <fullName evidence="3">F-box domain-containing protein</fullName>
    </recommendedName>
</protein>
<dbReference type="Gene3D" id="3.80.10.10">
    <property type="entry name" value="Ribonuclease Inhibitor"/>
    <property type="match status" value="1"/>
</dbReference>
<dbReference type="Proteomes" id="UP001221142">
    <property type="component" value="Unassembled WGS sequence"/>
</dbReference>
<comment type="caution">
    <text evidence="1">The sequence shown here is derived from an EMBL/GenBank/DDBJ whole genome shotgun (WGS) entry which is preliminary data.</text>
</comment>
<accession>A0AAD7BN92</accession>
<evidence type="ECO:0000313" key="1">
    <source>
        <dbReference type="EMBL" id="KAJ7625930.1"/>
    </source>
</evidence>
<reference evidence="1" key="1">
    <citation type="submission" date="2023-03" db="EMBL/GenBank/DDBJ databases">
        <title>Massive genome expansion in bonnet fungi (Mycena s.s.) driven by repeated elements and novel gene families across ecological guilds.</title>
        <authorList>
            <consortium name="Lawrence Berkeley National Laboratory"/>
            <person name="Harder C.B."/>
            <person name="Miyauchi S."/>
            <person name="Viragh M."/>
            <person name="Kuo A."/>
            <person name="Thoen E."/>
            <person name="Andreopoulos B."/>
            <person name="Lu D."/>
            <person name="Skrede I."/>
            <person name="Drula E."/>
            <person name="Henrissat B."/>
            <person name="Morin E."/>
            <person name="Kohler A."/>
            <person name="Barry K."/>
            <person name="LaButti K."/>
            <person name="Morin E."/>
            <person name="Salamov A."/>
            <person name="Lipzen A."/>
            <person name="Mereny Z."/>
            <person name="Hegedus B."/>
            <person name="Baldrian P."/>
            <person name="Stursova M."/>
            <person name="Weitz H."/>
            <person name="Taylor A."/>
            <person name="Grigoriev I.V."/>
            <person name="Nagy L.G."/>
            <person name="Martin F."/>
            <person name="Kauserud H."/>
        </authorList>
    </citation>
    <scope>NUCLEOTIDE SEQUENCE</scope>
    <source>
        <strain evidence="1">9284</strain>
    </source>
</reference>
<keyword evidence="2" id="KW-1185">Reference proteome</keyword>
<gene>
    <name evidence="1" type="ORF">FB45DRAFT_73538</name>
</gene>
<dbReference type="SUPFAM" id="SSF52047">
    <property type="entry name" value="RNI-like"/>
    <property type="match status" value="1"/>
</dbReference>
<dbReference type="AlphaFoldDB" id="A0AAD7BN92"/>
<dbReference type="EMBL" id="JARKIF010000012">
    <property type="protein sequence ID" value="KAJ7625930.1"/>
    <property type="molecule type" value="Genomic_DNA"/>
</dbReference>
<evidence type="ECO:0000313" key="2">
    <source>
        <dbReference type="Proteomes" id="UP001221142"/>
    </source>
</evidence>
<dbReference type="InterPro" id="IPR032675">
    <property type="entry name" value="LRR_dom_sf"/>
</dbReference>
<sequence length="364" mass="40524">MSRPRLPAELTDLAISQLGDDFSALLACALVCRNWVACSRRHFPIIIYDDKVTSFIELIQNPKATLPQSTRRLEVALVLQRDGLAELILPFIPTFTALHSLQLSQMRLAEFPSHPTVVELTLSNCHFESWAGILGSVASFPRLRHLALETPMWNDSSLLQVQNVAPIDLESLQMDLIPRPDNFHVLRPRKMIFKCFLYSTADAGPTTRYLHVLGRHLTELCLQGPDISSQIDLSRNTNLQRLEIGGVYITSDVEALRVSPLLLPFLPRIAAHCQLQTLTLSVSSPAPPWARMTLTSLSQELIKDLLQIPGLEGLRELRIVLSGLPPHYVTASLEETVSEFLPSERTKIVGVVEGKIVIPPGDSE</sequence>
<organism evidence="1 2">
    <name type="scientific">Roridomyces roridus</name>
    <dbReference type="NCBI Taxonomy" id="1738132"/>
    <lineage>
        <taxon>Eukaryota</taxon>
        <taxon>Fungi</taxon>
        <taxon>Dikarya</taxon>
        <taxon>Basidiomycota</taxon>
        <taxon>Agaricomycotina</taxon>
        <taxon>Agaricomycetes</taxon>
        <taxon>Agaricomycetidae</taxon>
        <taxon>Agaricales</taxon>
        <taxon>Marasmiineae</taxon>
        <taxon>Mycenaceae</taxon>
        <taxon>Roridomyces</taxon>
    </lineage>
</organism>